<feature type="compositionally biased region" description="Basic residues" evidence="1">
    <location>
        <begin position="552"/>
        <end position="562"/>
    </location>
</feature>
<feature type="region of interest" description="Disordered" evidence="1">
    <location>
        <begin position="478"/>
        <end position="625"/>
    </location>
</feature>
<evidence type="ECO:0000313" key="2">
    <source>
        <dbReference type="EMBL" id="KZT65849.1"/>
    </source>
</evidence>
<feature type="region of interest" description="Disordered" evidence="1">
    <location>
        <begin position="222"/>
        <end position="291"/>
    </location>
</feature>
<dbReference type="AlphaFoldDB" id="A0A165MLL4"/>
<name>A0A165MLL4_9APHY</name>
<accession>A0A165MLL4</accession>
<dbReference type="EMBL" id="KV429099">
    <property type="protein sequence ID" value="KZT65849.1"/>
    <property type="molecule type" value="Genomic_DNA"/>
</dbReference>
<organism evidence="2 3">
    <name type="scientific">Daedalea quercina L-15889</name>
    <dbReference type="NCBI Taxonomy" id="1314783"/>
    <lineage>
        <taxon>Eukaryota</taxon>
        <taxon>Fungi</taxon>
        <taxon>Dikarya</taxon>
        <taxon>Basidiomycota</taxon>
        <taxon>Agaricomycotina</taxon>
        <taxon>Agaricomycetes</taxon>
        <taxon>Polyporales</taxon>
        <taxon>Fomitopsis</taxon>
    </lineage>
</organism>
<proteinExistence type="predicted"/>
<feature type="compositionally biased region" description="Low complexity" evidence="1">
    <location>
        <begin position="174"/>
        <end position="191"/>
    </location>
</feature>
<feature type="region of interest" description="Disordered" evidence="1">
    <location>
        <begin position="336"/>
        <end position="370"/>
    </location>
</feature>
<feature type="region of interest" description="Disordered" evidence="1">
    <location>
        <begin position="77"/>
        <end position="96"/>
    </location>
</feature>
<feature type="compositionally biased region" description="Polar residues" evidence="1">
    <location>
        <begin position="222"/>
        <end position="233"/>
    </location>
</feature>
<reference evidence="2 3" key="1">
    <citation type="journal article" date="2016" name="Mol. Biol. Evol.">
        <title>Comparative Genomics of Early-Diverging Mushroom-Forming Fungi Provides Insights into the Origins of Lignocellulose Decay Capabilities.</title>
        <authorList>
            <person name="Nagy L.G."/>
            <person name="Riley R."/>
            <person name="Tritt A."/>
            <person name="Adam C."/>
            <person name="Daum C."/>
            <person name="Floudas D."/>
            <person name="Sun H."/>
            <person name="Yadav J.S."/>
            <person name="Pangilinan J."/>
            <person name="Larsson K.H."/>
            <person name="Matsuura K."/>
            <person name="Barry K."/>
            <person name="Labutti K."/>
            <person name="Kuo R."/>
            <person name="Ohm R.A."/>
            <person name="Bhattacharya S.S."/>
            <person name="Shirouzu T."/>
            <person name="Yoshinaga Y."/>
            <person name="Martin F.M."/>
            <person name="Grigoriev I.V."/>
            <person name="Hibbett D.S."/>
        </authorList>
    </citation>
    <scope>NUCLEOTIDE SEQUENCE [LARGE SCALE GENOMIC DNA]</scope>
    <source>
        <strain evidence="2 3">L-15889</strain>
    </source>
</reference>
<dbReference type="Proteomes" id="UP000076727">
    <property type="component" value="Unassembled WGS sequence"/>
</dbReference>
<evidence type="ECO:0000256" key="1">
    <source>
        <dbReference type="SAM" id="MobiDB-lite"/>
    </source>
</evidence>
<feature type="compositionally biased region" description="Polar residues" evidence="1">
    <location>
        <begin position="481"/>
        <end position="499"/>
    </location>
</feature>
<sequence>MSARDKELESFPEHILNGVFDFDYAQGSDSALNYAPDPSLLGQPRVPLSYPPECSFLDDGLGNGTPHAVVNTPVQDGHARASSNLPAPTLSGPHVPSNQPQWWLHEDAYSSASVDYLWKEYERFANELSGGSQIVAPPSLPLSATPSSDPAPFTSHASLASFSTHNTSVSTLQVGAGSPSTSAAGPSSVPGNWSDDDFVVPAWVASAGRSVAPSGALTAASTVVSKRSASPSQFRGDALESVESAVGPAKRPGVDGRRQITPSVPPVPSDVNVRPQEPEERTPRPLEAPQTVGAGVPAAADVSVMGSTALNMPLPRRTPLVRAPSVALPSQRPFMPLSRARSVGPSSQRRCLPPHPSTTSGGRARTLAGRGVTPIPLDRNLFAQRHMMETGIPLWPYSKPQARQELHTPRNGISDAATQHSFDPIGQASDFELLAMVPSLPDVLEPHPPFNPDLPAMPIGFAPDFPYFLEPSAQVLPSDAPISSSTQIEAAGPSSSSANGRKRKNTSSESTPVLMPVAKKPRRSKPCDERAVSPVPLTDAVASASPPPSRAHPSKKPRRRAPPSRSMNEETVNGPMAPGAGHPDASHALSSSALAPSPSPSREEGPPAQRVSPVSDEDTSVASNKVKDKWKRGTYIAFQFDVSHLAQKFPEGSLKRKGMDSLQEHMQTHIGFTGTPDLLETCEEGRTKVDVQYLASEELPLDGWKKSYLQVLDYFFERDPLAKQTARARKALETVRANIAAGRHPDAYEPPTYPWFARFDGTKQYTVFGTKLLVTRYEDSDETWDLSDMGLKLLNTRHHRDTNRGAFQSALEDPPTDAFRALCTPPSPVPARVWRDVDAAPPSYPDPLRFVQEVEFVKRWYLFYTDPSKYPRPPDVPH</sequence>
<protein>
    <submittedName>
        <fullName evidence="2">Uncharacterized protein</fullName>
    </submittedName>
</protein>
<feature type="region of interest" description="Disordered" evidence="1">
    <location>
        <begin position="171"/>
        <end position="192"/>
    </location>
</feature>
<keyword evidence="3" id="KW-1185">Reference proteome</keyword>
<evidence type="ECO:0000313" key="3">
    <source>
        <dbReference type="Proteomes" id="UP000076727"/>
    </source>
</evidence>
<feature type="compositionally biased region" description="Low complexity" evidence="1">
    <location>
        <begin position="582"/>
        <end position="596"/>
    </location>
</feature>
<gene>
    <name evidence="2" type="ORF">DAEQUDRAFT_768560</name>
</gene>
<dbReference type="OrthoDB" id="10582361at2759"/>